<accession>A0A380BKS0</accession>
<dbReference type="InterPro" id="IPR036942">
    <property type="entry name" value="Beta-barrel_TonB_sf"/>
</dbReference>
<reference evidence="8 9" key="1">
    <citation type="submission" date="2018-06" db="EMBL/GenBank/DDBJ databases">
        <authorList>
            <consortium name="Pathogen Informatics"/>
            <person name="Doyle S."/>
        </authorList>
    </citation>
    <scope>NUCLEOTIDE SEQUENCE [LARGE SCALE GENOMIC DNA]</scope>
    <source>
        <strain evidence="8 9">NCTC11388</strain>
    </source>
</reference>
<dbReference type="InterPro" id="IPR008969">
    <property type="entry name" value="CarboxyPept-like_regulatory"/>
</dbReference>
<keyword evidence="5" id="KW-1133">Transmembrane helix</keyword>
<dbReference type="Pfam" id="PF07715">
    <property type="entry name" value="Plug"/>
    <property type="match status" value="1"/>
</dbReference>
<keyword evidence="4" id="KW-0998">Cell outer membrane</keyword>
<comment type="subcellular location">
    <subcellularLocation>
        <location evidence="1">Cell outer membrane</location>
    </subcellularLocation>
</comment>
<dbReference type="Gene3D" id="2.40.170.20">
    <property type="entry name" value="TonB-dependent receptor, beta-barrel domain"/>
    <property type="match status" value="1"/>
</dbReference>
<dbReference type="InterPro" id="IPR023996">
    <property type="entry name" value="TonB-dep_OMP_SusC/RagA"/>
</dbReference>
<dbReference type="InterPro" id="IPR037066">
    <property type="entry name" value="Plug_dom_sf"/>
</dbReference>
<dbReference type="Pfam" id="PF07660">
    <property type="entry name" value="STN"/>
    <property type="match status" value="1"/>
</dbReference>
<organism evidence="8 9">
    <name type="scientific">Sphingobacterium spiritivorum</name>
    <name type="common">Flavobacterium spiritivorum</name>
    <dbReference type="NCBI Taxonomy" id="258"/>
    <lineage>
        <taxon>Bacteria</taxon>
        <taxon>Pseudomonadati</taxon>
        <taxon>Bacteroidota</taxon>
        <taxon>Sphingobacteriia</taxon>
        <taxon>Sphingobacteriales</taxon>
        <taxon>Sphingobacteriaceae</taxon>
        <taxon>Sphingobacterium</taxon>
    </lineage>
</organism>
<dbReference type="Gene3D" id="2.60.40.1120">
    <property type="entry name" value="Carboxypeptidase-like, regulatory domain"/>
    <property type="match status" value="1"/>
</dbReference>
<dbReference type="RefSeq" id="WP_258862010.1">
    <property type="nucleotide sequence ID" value="NZ_UGYW01000002.1"/>
</dbReference>
<evidence type="ECO:0000256" key="2">
    <source>
        <dbReference type="ARBA" id="ARBA00022448"/>
    </source>
</evidence>
<dbReference type="AlphaFoldDB" id="A0A380BKS0"/>
<evidence type="ECO:0000259" key="6">
    <source>
        <dbReference type="Pfam" id="PF07660"/>
    </source>
</evidence>
<dbReference type="Proteomes" id="UP000254893">
    <property type="component" value="Unassembled WGS sequence"/>
</dbReference>
<dbReference type="Gene3D" id="2.170.130.10">
    <property type="entry name" value="TonB-dependent receptor, plug domain"/>
    <property type="match status" value="1"/>
</dbReference>
<keyword evidence="5" id="KW-0812">Transmembrane</keyword>
<keyword evidence="3 5" id="KW-0472">Membrane</keyword>
<dbReference type="NCBIfam" id="TIGR04056">
    <property type="entry name" value="OMP_RagA_SusC"/>
    <property type="match status" value="1"/>
</dbReference>
<dbReference type="GO" id="GO:0009279">
    <property type="term" value="C:cell outer membrane"/>
    <property type="evidence" value="ECO:0007669"/>
    <property type="project" value="UniProtKB-SubCell"/>
</dbReference>
<feature type="transmembrane region" description="Helical" evidence="5">
    <location>
        <begin position="21"/>
        <end position="45"/>
    </location>
</feature>
<protein>
    <submittedName>
        <fullName evidence="8">TonB-linked outer membrane protein, SusC/RagA family</fullName>
    </submittedName>
</protein>
<evidence type="ECO:0000313" key="9">
    <source>
        <dbReference type="Proteomes" id="UP000254893"/>
    </source>
</evidence>
<evidence type="ECO:0000256" key="4">
    <source>
        <dbReference type="ARBA" id="ARBA00023237"/>
    </source>
</evidence>
<keyword evidence="2" id="KW-0813">Transport</keyword>
<evidence type="ECO:0000256" key="3">
    <source>
        <dbReference type="ARBA" id="ARBA00023136"/>
    </source>
</evidence>
<proteinExistence type="predicted"/>
<dbReference type="Gene3D" id="3.55.50.30">
    <property type="match status" value="1"/>
</dbReference>
<evidence type="ECO:0000259" key="7">
    <source>
        <dbReference type="Pfam" id="PF07715"/>
    </source>
</evidence>
<gene>
    <name evidence="8" type="ORF">NCTC11388_01172</name>
</gene>
<sequence length="1153" mass="129023">MKFHLNHLVSSQIRQIDRMRCLMRIHLTIFMFTTFFIQISTATYAQRISMNKTNVPLSQIFKEIGKQTGYDFVYSTELMKQSKNVSVNISKASIKETLDACFARQPLDYEIDDNSIIIKVRVSADRPVSASESVQATITGWVTDENNKPVPGVTVRYANSKITAITDFAGRYSIKISDRNEELVFSHIGYQTYKVKPGNENVIVVVLKQTSGELDAVVVTGLFSRPVENFSGAATKVSGEELRKVNSMNILEALKIFDPAVRMPDNIQQGSNPNVLPQISLRGTNNFPAQPTGGGVPASGADFMSSYISNPSMPLFILDGFEVSLQKIYDLDINRVANITILKDAVGTSAYGSRAANGVIVVETILPQSGKLQLSYTTTLQITGPDLNSYRLLNAADKLELEVAAGLYKNSSPSYQFYYDKLYAKRRAEVLKGVDTYWLYQPVQTGIGNKQSLFIEGGDDYIRYGANLGYTTNKGVMKGSSRRNIEGGMLLSYRKKKILVRNQLNINSNRADNSPWGNFAAYSSLNQYWSPYDENGKIKKILDEALVPGGYSYTKYVNPMYNATLGTTDYSKYLSFNNNTMVELRLENGLRLTGKFGINNQKDQSDLFLPADHTAFANIIDYNSPEYFRRGVYNRTNGSFIAYDGGLTLDYNRAFKKHLIFGTLGTSMAEQNSQTLGIEVIGFPNARLDEAFLGNSYARETRPSGQNNISRRVSAFTSLNYTFDKRYLADFSFNVDGSTQFGARNRFAPFWATGLGWNLHEEKFMSALSAGVINRLKLRAGIGSTGSQQFPPFMGISTYKYITGQDYLGMLGASLMGYGNESLKWQQTLKRNVGADVSLANDWVTLRLDAYMETTNDLVLDINTPPSLGVESYKENVGKLQNKGIEANLNVFILRDNKRSIFWSVFINGIHNRNKILEISNALKKINQQNDELLNANGSPKQTRPRLRFEEGQSVNAIWAVQSAGIDPSNGQEVFIKRNGELTYTWSAEDKVIVGDALPKLRGNLGTNFNYKGLQLGLYFSYQTGGKLYNQTLADRLENANLLNNVDERVLLGRWKQPGDKTYFKGLTDLDGYPFTTPTNVTSRFVQRDNFLDLESLSLGYLLPNKITAGWGLKNTRISFQTNNLFRLATIQAERGLNYPFARTFTFNLSTSL</sequence>
<dbReference type="SUPFAM" id="SSF49464">
    <property type="entry name" value="Carboxypeptidase regulatory domain-like"/>
    <property type="match status" value="1"/>
</dbReference>
<evidence type="ECO:0000256" key="1">
    <source>
        <dbReference type="ARBA" id="ARBA00004442"/>
    </source>
</evidence>
<evidence type="ECO:0000256" key="5">
    <source>
        <dbReference type="SAM" id="Phobius"/>
    </source>
</evidence>
<feature type="domain" description="Secretin/TonB short N-terminal" evidence="6">
    <location>
        <begin position="70"/>
        <end position="119"/>
    </location>
</feature>
<feature type="domain" description="TonB-dependent receptor plug" evidence="7">
    <location>
        <begin position="228"/>
        <end position="359"/>
    </location>
</feature>
<name>A0A380BKS0_SPHSI</name>
<dbReference type="SUPFAM" id="SSF56935">
    <property type="entry name" value="Porins"/>
    <property type="match status" value="1"/>
</dbReference>
<evidence type="ECO:0000313" key="8">
    <source>
        <dbReference type="EMBL" id="SUJ02725.1"/>
    </source>
</evidence>
<dbReference type="InterPro" id="IPR011662">
    <property type="entry name" value="Secretin/TonB_short_N"/>
</dbReference>
<dbReference type="EMBL" id="UGYW01000002">
    <property type="protein sequence ID" value="SUJ02725.1"/>
    <property type="molecule type" value="Genomic_DNA"/>
</dbReference>
<dbReference type="Pfam" id="PF13715">
    <property type="entry name" value="CarbopepD_reg_2"/>
    <property type="match status" value="1"/>
</dbReference>
<dbReference type="InterPro" id="IPR012910">
    <property type="entry name" value="Plug_dom"/>
</dbReference>